<keyword evidence="4" id="KW-1185">Reference proteome</keyword>
<organism evidence="3 4">
    <name type="scientific">Candidatus Thiomargarita nelsonii</name>
    <dbReference type="NCBI Taxonomy" id="1003181"/>
    <lineage>
        <taxon>Bacteria</taxon>
        <taxon>Pseudomonadati</taxon>
        <taxon>Pseudomonadota</taxon>
        <taxon>Gammaproteobacteria</taxon>
        <taxon>Thiotrichales</taxon>
        <taxon>Thiotrichaceae</taxon>
        <taxon>Thiomargarita</taxon>
    </lineage>
</organism>
<feature type="coiled-coil region" evidence="1">
    <location>
        <begin position="26"/>
        <end position="53"/>
    </location>
</feature>
<reference evidence="3 4" key="1">
    <citation type="submission" date="2016-05" db="EMBL/GenBank/DDBJ databases">
        <title>Single-cell genome of chain-forming Candidatus Thiomargarita nelsonii and comparison to other large sulfur-oxidizing bacteria.</title>
        <authorList>
            <person name="Winkel M."/>
            <person name="Salman V."/>
            <person name="Woyke T."/>
            <person name="Schulz-Vogt H."/>
            <person name="Richter M."/>
            <person name="Flood B."/>
            <person name="Bailey J."/>
            <person name="Amann R."/>
            <person name="Mussmann M."/>
        </authorList>
    </citation>
    <scope>NUCLEOTIDE SEQUENCE [LARGE SCALE GENOMIC DNA]</scope>
    <source>
        <strain evidence="3 4">THI036</strain>
    </source>
</reference>
<keyword evidence="1" id="KW-0175">Coiled coil</keyword>
<sequence>MKGPMNAKLGLCFAITLSLSHTVVVAQSIEQQLQELRAESLRLMKRIEDLERLAAQQAAKKQTIPQAHVTPLASGKGILELRTSNTTLS</sequence>
<comment type="caution">
    <text evidence="3">The sequence shown here is derived from an EMBL/GenBank/DDBJ whole genome shotgun (WGS) entry which is preliminary data.</text>
</comment>
<dbReference type="EMBL" id="LUTY01000770">
    <property type="protein sequence ID" value="OAD22738.1"/>
    <property type="molecule type" value="Genomic_DNA"/>
</dbReference>
<keyword evidence="2" id="KW-0732">Signal</keyword>
<name>A0A176S492_9GAMM</name>
<feature type="non-terminal residue" evidence="3">
    <location>
        <position position="89"/>
    </location>
</feature>
<feature type="signal peptide" evidence="2">
    <location>
        <begin position="1"/>
        <end position="26"/>
    </location>
</feature>
<evidence type="ECO:0000313" key="3">
    <source>
        <dbReference type="EMBL" id="OAD22738.1"/>
    </source>
</evidence>
<gene>
    <name evidence="3" type="ORF">THIOM_001449</name>
</gene>
<accession>A0A176S492</accession>
<dbReference type="AlphaFoldDB" id="A0A176S492"/>
<proteinExistence type="predicted"/>
<evidence type="ECO:0000313" key="4">
    <source>
        <dbReference type="Proteomes" id="UP000076962"/>
    </source>
</evidence>
<dbReference type="Proteomes" id="UP000076962">
    <property type="component" value="Unassembled WGS sequence"/>
</dbReference>
<evidence type="ECO:0000256" key="2">
    <source>
        <dbReference type="SAM" id="SignalP"/>
    </source>
</evidence>
<protein>
    <submittedName>
        <fullName evidence="3">Secreted protein</fullName>
    </submittedName>
</protein>
<feature type="chain" id="PRO_5008049005" evidence="2">
    <location>
        <begin position="27"/>
        <end position="89"/>
    </location>
</feature>
<evidence type="ECO:0000256" key="1">
    <source>
        <dbReference type="SAM" id="Coils"/>
    </source>
</evidence>